<dbReference type="SUPFAM" id="SSF51126">
    <property type="entry name" value="Pectin lyase-like"/>
    <property type="match status" value="1"/>
</dbReference>
<feature type="region of interest" description="Disordered" evidence="1">
    <location>
        <begin position="20"/>
        <end position="48"/>
    </location>
</feature>
<gene>
    <name evidence="2" type="ORF">AUR64_02050</name>
</gene>
<dbReference type="EMBL" id="LOPU01000038">
    <property type="protein sequence ID" value="KTG07835.1"/>
    <property type="molecule type" value="Genomic_DNA"/>
</dbReference>
<dbReference type="PROSITE" id="PS51257">
    <property type="entry name" value="PROKAR_LIPOPROTEIN"/>
    <property type="match status" value="1"/>
</dbReference>
<dbReference type="OrthoDB" id="202667at2157"/>
<evidence type="ECO:0000256" key="1">
    <source>
        <dbReference type="SAM" id="MobiDB-lite"/>
    </source>
</evidence>
<dbReference type="InterPro" id="IPR012334">
    <property type="entry name" value="Pectin_lyas_fold"/>
</dbReference>
<proteinExistence type="predicted"/>
<reference evidence="2 3" key="1">
    <citation type="submission" date="2015-12" db="EMBL/GenBank/DDBJ databases">
        <title>Haloprofundus marisrubri gen. nov., sp. nov., an extremely halophilic archaeon isolated from the Discovery deep brine-seawater interface in the Red Sea.</title>
        <authorList>
            <person name="Zhang G."/>
            <person name="Stingl U."/>
            <person name="Rashid M."/>
        </authorList>
    </citation>
    <scope>NUCLEOTIDE SEQUENCE [LARGE SCALE GENOMIC DNA]</scope>
    <source>
        <strain evidence="2 3">SB9</strain>
    </source>
</reference>
<protein>
    <recommendedName>
        <fullName evidence="4">Pectate lyase superfamily protein domain-containing protein</fullName>
    </recommendedName>
</protein>
<keyword evidence="3" id="KW-1185">Reference proteome</keyword>
<evidence type="ECO:0008006" key="4">
    <source>
        <dbReference type="Google" id="ProtNLM"/>
    </source>
</evidence>
<organism evidence="2 3">
    <name type="scientific">Haloprofundus marisrubri</name>
    <dbReference type="NCBI Taxonomy" id="1514971"/>
    <lineage>
        <taxon>Archaea</taxon>
        <taxon>Methanobacteriati</taxon>
        <taxon>Methanobacteriota</taxon>
        <taxon>Stenosarchaea group</taxon>
        <taxon>Halobacteria</taxon>
        <taxon>Halobacteriales</taxon>
        <taxon>Haloferacaceae</taxon>
        <taxon>Haloprofundus</taxon>
    </lineage>
</organism>
<dbReference type="RefSeq" id="WP_155120664.1">
    <property type="nucleotide sequence ID" value="NZ_LOPU01000038.1"/>
</dbReference>
<accession>A0A0W1R3M5</accession>
<dbReference type="STRING" id="1514971.AUR64_02050"/>
<dbReference type="InterPro" id="IPR011050">
    <property type="entry name" value="Pectin_lyase_fold/virulence"/>
</dbReference>
<comment type="caution">
    <text evidence="2">The sequence shown here is derived from an EMBL/GenBank/DDBJ whole genome shotgun (WGS) entry which is preliminary data.</text>
</comment>
<evidence type="ECO:0000313" key="2">
    <source>
        <dbReference type="EMBL" id="KTG07835.1"/>
    </source>
</evidence>
<feature type="compositionally biased region" description="Polar residues" evidence="1">
    <location>
        <begin position="30"/>
        <end position="48"/>
    </location>
</feature>
<name>A0A0W1R3M5_9EURY</name>
<dbReference type="Proteomes" id="UP000054387">
    <property type="component" value="Unassembled WGS sequence"/>
</dbReference>
<dbReference type="Gene3D" id="2.160.20.10">
    <property type="entry name" value="Single-stranded right-handed beta-helix, Pectin lyase-like"/>
    <property type="match status" value="1"/>
</dbReference>
<sequence>MNRRRYLAGLAAGMTAGIAGCGDSSEEPSARSNESTGETGSNSVSNSGIPYADRYGTVVNVAASGADTSGSEAVNELLNRLVGDDTLLYFPEGEYRIDAIWALQGLRNVGVVGDGAVFHPPDKHGGAWISFDGVDGLLFEGVTIDCRNKKTAPQVQVLCEGGGSNVIRDIVLAGVHTYPQKTQAFVYRVAGAETDLLVENVDMSNGSTRTEAVFVFPTSDPGSLTFKDCRIIGWGEQGLYASAHGGPIQVLGGEYANNGLSQVRVGGGNADTPALVKDVTVRIDKPRPDMKNMRGIWLKEGDGTVIEDCTIKITSLEGTLSSGGIVVDKEHGKTTVRNTDILVNAPTYGIKARYPKQGNFYAPSLRSRPETWGLNVENVRIHGNGTGWSAIQVEGRSESMLNRVDIKQSGTDRDGIDVIDSPGTVLENLSVVVGRYPLLVNLNDEDDGCGVLIGEGSKLESRNHQTSDDADRYLVNETLPFCIDRQFFGEGTNNGRFAITGVNNSGVVGTLVEQV</sequence>
<dbReference type="AlphaFoldDB" id="A0A0W1R3M5"/>
<evidence type="ECO:0000313" key="3">
    <source>
        <dbReference type="Proteomes" id="UP000054387"/>
    </source>
</evidence>